<dbReference type="GO" id="GO:0008113">
    <property type="term" value="F:peptide-methionine (S)-S-oxide reductase activity"/>
    <property type="evidence" value="ECO:0007669"/>
    <property type="project" value="UniProtKB-UniRule"/>
</dbReference>
<dbReference type="HAMAP" id="MF_01401">
    <property type="entry name" value="MsrA"/>
    <property type="match status" value="1"/>
</dbReference>
<protein>
    <recommendedName>
        <fullName evidence="4">Peptide methionine sulfoxide reductase MsrA</fullName>
        <shortName evidence="4">Protein-methionine-S-oxide reductase</shortName>
        <ecNumber evidence="4">1.8.4.11</ecNumber>
    </recommendedName>
    <alternativeName>
        <fullName evidence="4">Peptide-methionine (S)-S-oxide reductase</fullName>
        <shortName evidence="4">Peptide Met(O) reductase</shortName>
    </alternativeName>
</protein>
<evidence type="ECO:0000256" key="3">
    <source>
        <dbReference type="ARBA" id="ARBA00048782"/>
    </source>
</evidence>
<feature type="active site" evidence="4">
    <location>
        <position position="27"/>
    </location>
</feature>
<evidence type="ECO:0000313" key="6">
    <source>
        <dbReference type="EMBL" id="NDU41600.1"/>
    </source>
</evidence>
<dbReference type="Pfam" id="PF01625">
    <property type="entry name" value="PMSR"/>
    <property type="match status" value="1"/>
</dbReference>
<comment type="catalytic activity">
    <reaction evidence="2 4">
        <text>L-methionyl-[protein] + [thioredoxin]-disulfide + H2O = L-methionyl-(S)-S-oxide-[protein] + [thioredoxin]-dithiol</text>
        <dbReference type="Rhea" id="RHEA:14217"/>
        <dbReference type="Rhea" id="RHEA-COMP:10698"/>
        <dbReference type="Rhea" id="RHEA-COMP:10700"/>
        <dbReference type="Rhea" id="RHEA-COMP:12313"/>
        <dbReference type="Rhea" id="RHEA-COMP:12315"/>
        <dbReference type="ChEBI" id="CHEBI:15377"/>
        <dbReference type="ChEBI" id="CHEBI:16044"/>
        <dbReference type="ChEBI" id="CHEBI:29950"/>
        <dbReference type="ChEBI" id="CHEBI:44120"/>
        <dbReference type="ChEBI" id="CHEBI:50058"/>
        <dbReference type="EC" id="1.8.4.11"/>
    </reaction>
</comment>
<organism evidence="6">
    <name type="scientific">Acidithiobacillus ferrianus</name>
    <dbReference type="NCBI Taxonomy" id="2678518"/>
    <lineage>
        <taxon>Bacteria</taxon>
        <taxon>Pseudomonadati</taxon>
        <taxon>Pseudomonadota</taxon>
        <taxon>Acidithiobacillia</taxon>
        <taxon>Acidithiobacillales</taxon>
        <taxon>Acidithiobacillaceae</taxon>
        <taxon>Acidithiobacillus</taxon>
    </lineage>
</organism>
<dbReference type="EMBL" id="WNJL01000011">
    <property type="protein sequence ID" value="NDU41600.1"/>
    <property type="molecule type" value="Genomic_DNA"/>
</dbReference>
<keyword evidence="1 4" id="KW-0560">Oxidoreductase</keyword>
<dbReference type="InterPro" id="IPR036509">
    <property type="entry name" value="Met_Sox_Rdtase_MsrA_sf"/>
</dbReference>
<evidence type="ECO:0000256" key="4">
    <source>
        <dbReference type="HAMAP-Rule" id="MF_01401"/>
    </source>
</evidence>
<comment type="similarity">
    <text evidence="4">Belongs to the MsrA Met sulfoxide reductase family.</text>
</comment>
<feature type="domain" description="Peptide methionine sulphoxide reductase MsrA" evidence="5">
    <location>
        <begin position="20"/>
        <end position="172"/>
    </location>
</feature>
<accession>A0A845UAA9</accession>
<sequence>MILSIPPPEREDPAADAPETAVLAGGCFWCVEAVYLALAGVTRVVSGYSGGAAETANYRAVCGGGTGHAEAVEVRYDSTVLSFGRLLQVFFAVAHDPTQHHRQGNDVGTQYRSALFTLNDAQAAVARDYVAQLQQAGVFGAPIVTEITPLTRFYPAEAYHQDYARRHPEQPYIDAIAQPKVEKLRACFPQWLRQI</sequence>
<comment type="catalytic activity">
    <reaction evidence="3 4">
        <text>[thioredoxin]-disulfide + L-methionine + H2O = L-methionine (S)-S-oxide + [thioredoxin]-dithiol</text>
        <dbReference type="Rhea" id="RHEA:19993"/>
        <dbReference type="Rhea" id="RHEA-COMP:10698"/>
        <dbReference type="Rhea" id="RHEA-COMP:10700"/>
        <dbReference type="ChEBI" id="CHEBI:15377"/>
        <dbReference type="ChEBI" id="CHEBI:29950"/>
        <dbReference type="ChEBI" id="CHEBI:50058"/>
        <dbReference type="ChEBI" id="CHEBI:57844"/>
        <dbReference type="ChEBI" id="CHEBI:58772"/>
        <dbReference type="EC" id="1.8.4.11"/>
    </reaction>
</comment>
<dbReference type="PANTHER" id="PTHR43774:SF1">
    <property type="entry name" value="PEPTIDE METHIONINE SULFOXIDE REDUCTASE MSRA 2"/>
    <property type="match status" value="1"/>
</dbReference>
<dbReference type="Gene3D" id="3.30.1060.10">
    <property type="entry name" value="Peptide methionine sulphoxide reductase MsrA"/>
    <property type="match status" value="1"/>
</dbReference>
<name>A0A845UAA9_9PROT</name>
<reference evidence="6" key="1">
    <citation type="submission" date="2019-11" db="EMBL/GenBank/DDBJ databases">
        <title>Acidithiobacillus ferrianus sp. nov.: a facultatively anaerobic and extremely acidophilic chemolithoautotroph.</title>
        <authorList>
            <person name="Norris P.R."/>
            <person name="Falagan C."/>
            <person name="Moya-Beltran A."/>
            <person name="Castro M."/>
            <person name="Quatrini R."/>
            <person name="Johnson D.B."/>
        </authorList>
    </citation>
    <scope>NUCLEOTIDE SEQUENCE [LARGE SCALE GENOMIC DNA]</scope>
    <source>
        <strain evidence="6">MG</strain>
    </source>
</reference>
<dbReference type="EC" id="1.8.4.11" evidence="4"/>
<dbReference type="RefSeq" id="WP_163096394.1">
    <property type="nucleotide sequence ID" value="NZ_CP127523.1"/>
</dbReference>
<dbReference type="AlphaFoldDB" id="A0A845UAA9"/>
<dbReference type="SUPFAM" id="SSF55068">
    <property type="entry name" value="Peptide methionine sulfoxide reductase"/>
    <property type="match status" value="1"/>
</dbReference>
<evidence type="ECO:0000256" key="2">
    <source>
        <dbReference type="ARBA" id="ARBA00047806"/>
    </source>
</evidence>
<dbReference type="PANTHER" id="PTHR43774">
    <property type="entry name" value="PEPTIDE METHIONINE SULFOXIDE REDUCTASE"/>
    <property type="match status" value="1"/>
</dbReference>
<comment type="function">
    <text evidence="4">Has an important function as a repair enzyme for proteins that have been inactivated by oxidation. Catalyzes the reversible oxidation-reduction of methionine sulfoxide in proteins to methionine.</text>
</comment>
<dbReference type="InterPro" id="IPR002569">
    <property type="entry name" value="Met_Sox_Rdtase_MsrA_dom"/>
</dbReference>
<gene>
    <name evidence="4 6" type="primary">msrA</name>
    <name evidence="6" type="ORF">GL267_02740</name>
</gene>
<proteinExistence type="inferred from homology"/>
<dbReference type="NCBIfam" id="TIGR00401">
    <property type="entry name" value="msrA"/>
    <property type="match status" value="1"/>
</dbReference>
<evidence type="ECO:0000256" key="1">
    <source>
        <dbReference type="ARBA" id="ARBA00023002"/>
    </source>
</evidence>
<evidence type="ECO:0000259" key="5">
    <source>
        <dbReference type="Pfam" id="PF01625"/>
    </source>
</evidence>
<comment type="caution">
    <text evidence="6">The sequence shown here is derived from an EMBL/GenBank/DDBJ whole genome shotgun (WGS) entry which is preliminary data.</text>
</comment>